<sequence length="316" mass="33599">MNSRAASLALVPLIVLVPLAGCSASVPERPAVDGRTVDTVLGEVVVPADIDSVVVIEGRRDLDIVLSLGLPLSGYPYEEQGALDLESPLADALEDARQNGAEELFLADEVNVEAIATVAPDLIVSRVDDVQPLLEELTAIAPVLAIGDQDTSTWQDDLRLVAEATGTEERAEELIAGYEERVETISAEYADVLADHAFAPMSYNGESAEARPNRLLSLVLRDVGATPSAAFADVIDGGDGEYSLEQLLQGFGDADAIVALVNDPQTWEQLQADPLYQQLPAVQEGHAVRSDKQTHEGAALTAEHALDVVEQLLATF</sequence>
<keyword evidence="9" id="KW-1185">Reference proteome</keyword>
<dbReference type="PANTHER" id="PTHR30532">
    <property type="entry name" value="IRON III DICITRATE-BINDING PERIPLASMIC PROTEIN"/>
    <property type="match status" value="1"/>
</dbReference>
<dbReference type="PROSITE" id="PS50983">
    <property type="entry name" value="FE_B12_PBP"/>
    <property type="match status" value="1"/>
</dbReference>
<dbReference type="InterPro" id="IPR051313">
    <property type="entry name" value="Bact_iron-sidero_bind"/>
</dbReference>
<dbReference type="PANTHER" id="PTHR30532:SF1">
    <property type="entry name" value="IRON(3+)-HYDROXAMATE-BINDING PROTEIN FHUD"/>
    <property type="match status" value="1"/>
</dbReference>
<evidence type="ECO:0000256" key="2">
    <source>
        <dbReference type="ARBA" id="ARBA00008814"/>
    </source>
</evidence>
<reference evidence="8 9" key="1">
    <citation type="submission" date="2023-02" db="EMBL/GenBank/DDBJ databases">
        <title>Microbacterium betulae sp. nov., isolated from birch wood.</title>
        <authorList>
            <person name="Pasciak M."/>
            <person name="Pawlik K.J."/>
            <person name="Martynowski D."/>
            <person name="Laczmanski L."/>
            <person name="Ciekot J."/>
            <person name="Szponar B."/>
            <person name="Wojcik-Fatla A."/>
            <person name="Mackiewicz B."/>
            <person name="Farian E."/>
            <person name="Cholewa G."/>
            <person name="Cholewa A."/>
            <person name="Dutkiewicz J."/>
        </authorList>
    </citation>
    <scope>NUCLEOTIDE SEQUENCE [LARGE SCALE GENOMIC DNA]</scope>
    <source>
        <strain evidence="8 9">AB</strain>
    </source>
</reference>
<evidence type="ECO:0000313" key="8">
    <source>
        <dbReference type="EMBL" id="WOF23312.1"/>
    </source>
</evidence>
<accession>A0AA97I774</accession>
<gene>
    <name evidence="8" type="ORF">N8K70_01175</name>
</gene>
<keyword evidence="3" id="KW-0813">Transport</keyword>
<evidence type="ECO:0000259" key="7">
    <source>
        <dbReference type="PROSITE" id="PS50983"/>
    </source>
</evidence>
<evidence type="ECO:0000256" key="6">
    <source>
        <dbReference type="SAM" id="SignalP"/>
    </source>
</evidence>
<feature type="domain" description="Fe/B12 periplasmic-binding" evidence="7">
    <location>
        <begin position="53"/>
        <end position="316"/>
    </location>
</feature>
<dbReference type="Proteomes" id="UP001305498">
    <property type="component" value="Chromosome"/>
</dbReference>
<evidence type="ECO:0000313" key="9">
    <source>
        <dbReference type="Proteomes" id="UP001305498"/>
    </source>
</evidence>
<dbReference type="KEGG" id="mbet:N8K70_01175"/>
<feature type="coiled-coil region" evidence="5">
    <location>
        <begin position="161"/>
        <end position="188"/>
    </location>
</feature>
<keyword evidence="4 6" id="KW-0732">Signal</keyword>
<dbReference type="InterPro" id="IPR002491">
    <property type="entry name" value="ABC_transptr_periplasmic_BD"/>
</dbReference>
<dbReference type="GO" id="GO:1901678">
    <property type="term" value="P:iron coordination entity transport"/>
    <property type="evidence" value="ECO:0007669"/>
    <property type="project" value="UniProtKB-ARBA"/>
</dbReference>
<evidence type="ECO:0000256" key="3">
    <source>
        <dbReference type="ARBA" id="ARBA00022448"/>
    </source>
</evidence>
<dbReference type="EMBL" id="CP118157">
    <property type="protein sequence ID" value="WOF23312.1"/>
    <property type="molecule type" value="Genomic_DNA"/>
</dbReference>
<evidence type="ECO:0000256" key="1">
    <source>
        <dbReference type="ARBA" id="ARBA00004196"/>
    </source>
</evidence>
<comment type="subcellular location">
    <subcellularLocation>
        <location evidence="1">Cell envelope</location>
    </subcellularLocation>
</comment>
<protein>
    <submittedName>
        <fullName evidence="8">ABC transporter substrate-binding protein</fullName>
    </submittedName>
</protein>
<keyword evidence="5" id="KW-0175">Coiled coil</keyword>
<feature type="chain" id="PRO_5041738083" evidence="6">
    <location>
        <begin position="21"/>
        <end position="316"/>
    </location>
</feature>
<organism evidence="8 9">
    <name type="scientific">Microbacterium betulae</name>
    <dbReference type="NCBI Taxonomy" id="2981139"/>
    <lineage>
        <taxon>Bacteria</taxon>
        <taxon>Bacillati</taxon>
        <taxon>Actinomycetota</taxon>
        <taxon>Actinomycetes</taxon>
        <taxon>Micrococcales</taxon>
        <taxon>Microbacteriaceae</taxon>
        <taxon>Microbacterium</taxon>
    </lineage>
</organism>
<evidence type="ECO:0000256" key="5">
    <source>
        <dbReference type="SAM" id="Coils"/>
    </source>
</evidence>
<evidence type="ECO:0000256" key="4">
    <source>
        <dbReference type="ARBA" id="ARBA00022729"/>
    </source>
</evidence>
<dbReference type="SUPFAM" id="SSF53807">
    <property type="entry name" value="Helical backbone' metal receptor"/>
    <property type="match status" value="1"/>
</dbReference>
<proteinExistence type="inferred from homology"/>
<comment type="similarity">
    <text evidence="2">Belongs to the bacterial solute-binding protein 8 family.</text>
</comment>
<dbReference type="RefSeq" id="WP_317139783.1">
    <property type="nucleotide sequence ID" value="NZ_CP118157.1"/>
</dbReference>
<feature type="signal peptide" evidence="6">
    <location>
        <begin position="1"/>
        <end position="20"/>
    </location>
</feature>
<dbReference type="GO" id="GO:0030288">
    <property type="term" value="C:outer membrane-bounded periplasmic space"/>
    <property type="evidence" value="ECO:0007669"/>
    <property type="project" value="TreeGrafter"/>
</dbReference>
<dbReference type="Pfam" id="PF01497">
    <property type="entry name" value="Peripla_BP_2"/>
    <property type="match status" value="1"/>
</dbReference>
<dbReference type="Gene3D" id="3.40.50.1980">
    <property type="entry name" value="Nitrogenase molybdenum iron protein domain"/>
    <property type="match status" value="2"/>
</dbReference>
<name>A0AA97I774_9MICO</name>
<dbReference type="AlphaFoldDB" id="A0AA97I774"/>